<proteinExistence type="predicted"/>
<gene>
    <name evidence="1" type="ORF">EVAR_95150_1</name>
</gene>
<evidence type="ECO:0000313" key="2">
    <source>
        <dbReference type="Proteomes" id="UP000299102"/>
    </source>
</evidence>
<dbReference type="EMBL" id="BGZK01000483">
    <property type="protein sequence ID" value="GBP46450.1"/>
    <property type="molecule type" value="Genomic_DNA"/>
</dbReference>
<dbReference type="Proteomes" id="UP000299102">
    <property type="component" value="Unassembled WGS sequence"/>
</dbReference>
<dbReference type="AlphaFoldDB" id="A0A4C1W6B6"/>
<accession>A0A4C1W6B6</accession>
<evidence type="ECO:0000313" key="1">
    <source>
        <dbReference type="EMBL" id="GBP46450.1"/>
    </source>
</evidence>
<protein>
    <submittedName>
        <fullName evidence="1">Uncharacterized protein</fullName>
    </submittedName>
</protein>
<keyword evidence="2" id="KW-1185">Reference proteome</keyword>
<sequence>MPAYGLRRRHSSGMALHNTRLLPAKFLLFSAITSIKLRPESYAWPFTQAVASVVNWTRRTPQWILARSGRVVYRRGSGPRIHNTKPGISAAFIAHPVARRAHRVDWRAFVIQWSRPATRLVNYVVPIIELTLGRASDDFN</sequence>
<organism evidence="1 2">
    <name type="scientific">Eumeta variegata</name>
    <name type="common">Bagworm moth</name>
    <name type="synonym">Eumeta japonica</name>
    <dbReference type="NCBI Taxonomy" id="151549"/>
    <lineage>
        <taxon>Eukaryota</taxon>
        <taxon>Metazoa</taxon>
        <taxon>Ecdysozoa</taxon>
        <taxon>Arthropoda</taxon>
        <taxon>Hexapoda</taxon>
        <taxon>Insecta</taxon>
        <taxon>Pterygota</taxon>
        <taxon>Neoptera</taxon>
        <taxon>Endopterygota</taxon>
        <taxon>Lepidoptera</taxon>
        <taxon>Glossata</taxon>
        <taxon>Ditrysia</taxon>
        <taxon>Tineoidea</taxon>
        <taxon>Psychidae</taxon>
        <taxon>Oiketicinae</taxon>
        <taxon>Eumeta</taxon>
    </lineage>
</organism>
<reference evidence="1 2" key="1">
    <citation type="journal article" date="2019" name="Commun. Biol.">
        <title>The bagworm genome reveals a unique fibroin gene that provides high tensile strength.</title>
        <authorList>
            <person name="Kono N."/>
            <person name="Nakamura H."/>
            <person name="Ohtoshi R."/>
            <person name="Tomita M."/>
            <person name="Numata K."/>
            <person name="Arakawa K."/>
        </authorList>
    </citation>
    <scope>NUCLEOTIDE SEQUENCE [LARGE SCALE GENOMIC DNA]</scope>
</reference>
<name>A0A4C1W6B6_EUMVA</name>
<comment type="caution">
    <text evidence="1">The sequence shown here is derived from an EMBL/GenBank/DDBJ whole genome shotgun (WGS) entry which is preliminary data.</text>
</comment>